<evidence type="ECO:0000313" key="2">
    <source>
        <dbReference type="Proteomes" id="UP001431783"/>
    </source>
</evidence>
<comment type="caution">
    <text evidence="1">The sequence shown here is derived from an EMBL/GenBank/DDBJ whole genome shotgun (WGS) entry which is preliminary data.</text>
</comment>
<reference evidence="1 2" key="1">
    <citation type="submission" date="2023-03" db="EMBL/GenBank/DDBJ databases">
        <title>Genome insight into feeding habits of ladybird beetles.</title>
        <authorList>
            <person name="Li H.-S."/>
            <person name="Huang Y.-H."/>
            <person name="Pang H."/>
        </authorList>
    </citation>
    <scope>NUCLEOTIDE SEQUENCE [LARGE SCALE GENOMIC DNA]</scope>
    <source>
        <strain evidence="1">SYSU_2023b</strain>
        <tissue evidence="1">Whole body</tissue>
    </source>
</reference>
<dbReference type="AlphaFoldDB" id="A0AAW1TPL9"/>
<organism evidence="1 2">
    <name type="scientific">Henosepilachna vigintioctopunctata</name>
    <dbReference type="NCBI Taxonomy" id="420089"/>
    <lineage>
        <taxon>Eukaryota</taxon>
        <taxon>Metazoa</taxon>
        <taxon>Ecdysozoa</taxon>
        <taxon>Arthropoda</taxon>
        <taxon>Hexapoda</taxon>
        <taxon>Insecta</taxon>
        <taxon>Pterygota</taxon>
        <taxon>Neoptera</taxon>
        <taxon>Endopterygota</taxon>
        <taxon>Coleoptera</taxon>
        <taxon>Polyphaga</taxon>
        <taxon>Cucujiformia</taxon>
        <taxon>Coccinelloidea</taxon>
        <taxon>Coccinellidae</taxon>
        <taxon>Epilachninae</taxon>
        <taxon>Epilachnini</taxon>
        <taxon>Henosepilachna</taxon>
    </lineage>
</organism>
<keyword evidence="2" id="KW-1185">Reference proteome</keyword>
<name>A0AAW1TPL9_9CUCU</name>
<sequence length="81" mass="9193">MYYDRRARSGLVVGEEGLRARSEHAVCTPDNRALDAAAARKCALLVYYTCTTMPRKRTRHPHAACTQLDFTHVCIEAKRLQ</sequence>
<evidence type="ECO:0000313" key="1">
    <source>
        <dbReference type="EMBL" id="KAK9870613.1"/>
    </source>
</evidence>
<accession>A0AAW1TPL9</accession>
<dbReference type="EMBL" id="JARQZJ010000003">
    <property type="protein sequence ID" value="KAK9870613.1"/>
    <property type="molecule type" value="Genomic_DNA"/>
</dbReference>
<proteinExistence type="predicted"/>
<protein>
    <submittedName>
        <fullName evidence="1">Uncharacterized protein</fullName>
    </submittedName>
</protein>
<dbReference type="Proteomes" id="UP001431783">
    <property type="component" value="Unassembled WGS sequence"/>
</dbReference>
<gene>
    <name evidence="1" type="ORF">WA026_008173</name>
</gene>